<evidence type="ECO:0000313" key="2">
    <source>
        <dbReference type="EMBL" id="EYC06174.1"/>
    </source>
</evidence>
<reference evidence="3" key="1">
    <citation type="journal article" date="2015" name="Nat. Genet.">
        <title>The genome and transcriptome of the zoonotic hookworm Ancylostoma ceylanicum identify infection-specific gene families.</title>
        <authorList>
            <person name="Schwarz E.M."/>
            <person name="Hu Y."/>
            <person name="Antoshechkin I."/>
            <person name="Miller M.M."/>
            <person name="Sternberg P.W."/>
            <person name="Aroian R.V."/>
        </authorList>
    </citation>
    <scope>NUCLEOTIDE SEQUENCE</scope>
    <source>
        <strain evidence="3">HY135</strain>
    </source>
</reference>
<keyword evidence="3" id="KW-1185">Reference proteome</keyword>
<evidence type="ECO:0000313" key="3">
    <source>
        <dbReference type="Proteomes" id="UP000024635"/>
    </source>
</evidence>
<feature type="compositionally biased region" description="Basic and acidic residues" evidence="1">
    <location>
        <begin position="76"/>
        <end position="96"/>
    </location>
</feature>
<gene>
    <name evidence="2" type="primary">Acey_s0078.g1222</name>
    <name evidence="2" type="ORF">Y032_0078g1222</name>
</gene>
<evidence type="ECO:0000256" key="1">
    <source>
        <dbReference type="SAM" id="MobiDB-lite"/>
    </source>
</evidence>
<organism evidence="2 3">
    <name type="scientific">Ancylostoma ceylanicum</name>
    <dbReference type="NCBI Taxonomy" id="53326"/>
    <lineage>
        <taxon>Eukaryota</taxon>
        <taxon>Metazoa</taxon>
        <taxon>Ecdysozoa</taxon>
        <taxon>Nematoda</taxon>
        <taxon>Chromadorea</taxon>
        <taxon>Rhabditida</taxon>
        <taxon>Rhabditina</taxon>
        <taxon>Rhabditomorpha</taxon>
        <taxon>Strongyloidea</taxon>
        <taxon>Ancylostomatidae</taxon>
        <taxon>Ancylostomatinae</taxon>
        <taxon>Ancylostoma</taxon>
    </lineage>
</organism>
<sequence>MNRNECLICNLHEQTSRHTPPVLNVVAGEARREYSESRSNPPAVPMFAEESAQLACDRYNGRVDVTQCPDLIRSTDSSHKDMKGSRSLDSERHSFL</sequence>
<accession>A0A016TT27</accession>
<dbReference type="AlphaFoldDB" id="A0A016TT27"/>
<comment type="caution">
    <text evidence="2">The sequence shown here is derived from an EMBL/GenBank/DDBJ whole genome shotgun (WGS) entry which is preliminary data.</text>
</comment>
<dbReference type="Proteomes" id="UP000024635">
    <property type="component" value="Unassembled WGS sequence"/>
</dbReference>
<proteinExistence type="predicted"/>
<dbReference type="EMBL" id="JARK01001414">
    <property type="protein sequence ID" value="EYC06174.1"/>
    <property type="molecule type" value="Genomic_DNA"/>
</dbReference>
<protein>
    <submittedName>
        <fullName evidence="2">Uncharacterized protein</fullName>
    </submittedName>
</protein>
<feature type="region of interest" description="Disordered" evidence="1">
    <location>
        <begin position="72"/>
        <end position="96"/>
    </location>
</feature>
<name>A0A016TT27_9BILA</name>